<feature type="region of interest" description="Disordered" evidence="1">
    <location>
        <begin position="173"/>
        <end position="193"/>
    </location>
</feature>
<dbReference type="AlphaFoldDB" id="A0A6J4SMK7"/>
<proteinExistence type="predicted"/>
<dbReference type="PROSITE" id="PS51257">
    <property type="entry name" value="PROKAR_LIPOPROTEIN"/>
    <property type="match status" value="1"/>
</dbReference>
<accession>A0A6J4SMK7</accession>
<sequence>MGAGRAAALAALAAVAASGCGSGERQDADEPAGSFRVDVVDASFPERQRLAQQTEMTIRVRNAGTRAIPNLAITVDRFSRRSQETGLADASRPVWIVDREPAGGTTAYVNTWSQDAVAPGQTRTFTWRVTAMAPGRHELTYRVAAGLDGRAKAVTRGGRPPEGSFSVTVSDRPVRERVDPETGEVVPVETPAR</sequence>
<dbReference type="Gene3D" id="2.60.40.10">
    <property type="entry name" value="Immunoglobulins"/>
    <property type="match status" value="1"/>
</dbReference>
<evidence type="ECO:0000313" key="2">
    <source>
        <dbReference type="EMBL" id="CAA9497689.1"/>
    </source>
</evidence>
<dbReference type="GO" id="GO:0005975">
    <property type="term" value="P:carbohydrate metabolic process"/>
    <property type="evidence" value="ECO:0007669"/>
    <property type="project" value="UniProtKB-ARBA"/>
</dbReference>
<reference evidence="2" key="1">
    <citation type="submission" date="2020-02" db="EMBL/GenBank/DDBJ databases">
        <authorList>
            <person name="Meier V. D."/>
        </authorList>
    </citation>
    <scope>NUCLEOTIDE SEQUENCE</scope>
    <source>
        <strain evidence="2">AVDCRST_MAG13</strain>
    </source>
</reference>
<protein>
    <submittedName>
        <fullName evidence="2">Uncharacterized protein</fullName>
    </submittedName>
</protein>
<evidence type="ECO:0000256" key="1">
    <source>
        <dbReference type="SAM" id="MobiDB-lite"/>
    </source>
</evidence>
<dbReference type="InterPro" id="IPR013783">
    <property type="entry name" value="Ig-like_fold"/>
</dbReference>
<gene>
    <name evidence="2" type="ORF">AVDCRST_MAG13-2072</name>
</gene>
<dbReference type="EMBL" id="CADCVO010000330">
    <property type="protein sequence ID" value="CAA9497689.1"/>
    <property type="molecule type" value="Genomic_DNA"/>
</dbReference>
<organism evidence="2">
    <name type="scientific">uncultured Solirubrobacteraceae bacterium</name>
    <dbReference type="NCBI Taxonomy" id="1162706"/>
    <lineage>
        <taxon>Bacteria</taxon>
        <taxon>Bacillati</taxon>
        <taxon>Actinomycetota</taxon>
        <taxon>Thermoleophilia</taxon>
        <taxon>Solirubrobacterales</taxon>
        <taxon>Solirubrobacteraceae</taxon>
        <taxon>environmental samples</taxon>
    </lineage>
</organism>
<name>A0A6J4SMK7_9ACTN</name>